<keyword evidence="3" id="KW-1185">Reference proteome</keyword>
<feature type="compositionally biased region" description="Basic and acidic residues" evidence="1">
    <location>
        <begin position="111"/>
        <end position="138"/>
    </location>
</feature>
<evidence type="ECO:0000313" key="2">
    <source>
        <dbReference type="EMBL" id="MCT2589190.1"/>
    </source>
</evidence>
<accession>A0ABT2JMT8</accession>
<proteinExistence type="predicted"/>
<gene>
    <name evidence="2" type="ORF">LHJ74_04450</name>
</gene>
<reference evidence="2 3" key="1">
    <citation type="submission" date="2021-10" db="EMBL/GenBank/DDBJ databases">
        <title>Streptomyces gossypii sp. nov., isolated from soil collected from cotton field.</title>
        <authorList>
            <person name="Ge X."/>
            <person name="Chen X."/>
            <person name="Liu W."/>
        </authorList>
    </citation>
    <scope>NUCLEOTIDE SEQUENCE [LARGE SCALE GENOMIC DNA]</scope>
    <source>
        <strain evidence="2 3">N2-109</strain>
    </source>
</reference>
<feature type="region of interest" description="Disordered" evidence="1">
    <location>
        <begin position="111"/>
        <end position="145"/>
    </location>
</feature>
<protein>
    <submittedName>
        <fullName evidence="2">Uncharacterized protein</fullName>
    </submittedName>
</protein>
<dbReference type="EMBL" id="JAJAGO010000002">
    <property type="protein sequence ID" value="MCT2589190.1"/>
    <property type="molecule type" value="Genomic_DNA"/>
</dbReference>
<dbReference type="Proteomes" id="UP001156389">
    <property type="component" value="Unassembled WGS sequence"/>
</dbReference>
<organism evidence="2 3">
    <name type="scientific">Streptomyces gossypii</name>
    <dbReference type="NCBI Taxonomy" id="2883101"/>
    <lineage>
        <taxon>Bacteria</taxon>
        <taxon>Bacillati</taxon>
        <taxon>Actinomycetota</taxon>
        <taxon>Actinomycetes</taxon>
        <taxon>Kitasatosporales</taxon>
        <taxon>Streptomycetaceae</taxon>
        <taxon>Streptomyces</taxon>
    </lineage>
</organism>
<evidence type="ECO:0000313" key="3">
    <source>
        <dbReference type="Proteomes" id="UP001156389"/>
    </source>
</evidence>
<sequence>MSYIRDDTPRPGAGLRLLPWESDTGKPCYLSTDRSDGMLSQLADRAEEARLSEGDEILKCALAALSDHRVSKQSLRLILTATATALADVLRIADSRGARLTEHDDGEIEYFSRAHPSDKEPAVSHPAKEAYRESDRRSCSRLRPL</sequence>
<dbReference type="RefSeq" id="WP_260216181.1">
    <property type="nucleotide sequence ID" value="NZ_JAJAGO010000002.1"/>
</dbReference>
<name>A0ABT2JMT8_9ACTN</name>
<comment type="caution">
    <text evidence="2">The sequence shown here is derived from an EMBL/GenBank/DDBJ whole genome shotgun (WGS) entry which is preliminary data.</text>
</comment>
<evidence type="ECO:0000256" key="1">
    <source>
        <dbReference type="SAM" id="MobiDB-lite"/>
    </source>
</evidence>